<dbReference type="PANTHER" id="PTHR33360:SF2">
    <property type="entry name" value="TRANSPOSASE FOR INSERTION SEQUENCE ELEMENT IS200"/>
    <property type="match status" value="1"/>
</dbReference>
<evidence type="ECO:0000313" key="4">
    <source>
        <dbReference type="Proteomes" id="UP000319143"/>
    </source>
</evidence>
<dbReference type="Pfam" id="PF01797">
    <property type="entry name" value="Y1_Tnp"/>
    <property type="match status" value="1"/>
</dbReference>
<keyword evidence="4" id="KW-1185">Reference proteome</keyword>
<dbReference type="GO" id="GO:0003677">
    <property type="term" value="F:DNA binding"/>
    <property type="evidence" value="ECO:0007669"/>
    <property type="project" value="InterPro"/>
</dbReference>
<feature type="domain" description="Transposase IS200-like" evidence="2">
    <location>
        <begin position="125"/>
        <end position="238"/>
    </location>
</feature>
<dbReference type="PANTHER" id="PTHR33360">
    <property type="entry name" value="TRANSPOSASE FOR INSERTION SEQUENCE ELEMENT IS200"/>
    <property type="match status" value="1"/>
</dbReference>
<organism evidence="3 4">
    <name type="scientific">Novipirellula artificiosorum</name>
    <dbReference type="NCBI Taxonomy" id="2528016"/>
    <lineage>
        <taxon>Bacteria</taxon>
        <taxon>Pseudomonadati</taxon>
        <taxon>Planctomycetota</taxon>
        <taxon>Planctomycetia</taxon>
        <taxon>Pirellulales</taxon>
        <taxon>Pirellulaceae</taxon>
        <taxon>Novipirellula</taxon>
    </lineage>
</organism>
<dbReference type="SUPFAM" id="SSF143422">
    <property type="entry name" value="Transposase IS200-like"/>
    <property type="match status" value="1"/>
</dbReference>
<dbReference type="NCBIfam" id="NF033573">
    <property type="entry name" value="transpos_IS200"/>
    <property type="match status" value="1"/>
</dbReference>
<dbReference type="SMART" id="SM01321">
    <property type="entry name" value="Y1_Tnp"/>
    <property type="match status" value="1"/>
</dbReference>
<name>A0A5C6E0B4_9BACT</name>
<proteinExistence type="predicted"/>
<feature type="region of interest" description="Disordered" evidence="1">
    <location>
        <begin position="32"/>
        <end position="62"/>
    </location>
</feature>
<dbReference type="Proteomes" id="UP000319143">
    <property type="component" value="Unassembled WGS sequence"/>
</dbReference>
<reference evidence="3 4" key="1">
    <citation type="submission" date="2019-02" db="EMBL/GenBank/DDBJ databases">
        <title>Deep-cultivation of Planctomycetes and their phenomic and genomic characterization uncovers novel biology.</title>
        <authorList>
            <person name="Wiegand S."/>
            <person name="Jogler M."/>
            <person name="Boedeker C."/>
            <person name="Pinto D."/>
            <person name="Vollmers J."/>
            <person name="Rivas-Marin E."/>
            <person name="Kohn T."/>
            <person name="Peeters S.H."/>
            <person name="Heuer A."/>
            <person name="Rast P."/>
            <person name="Oberbeckmann S."/>
            <person name="Bunk B."/>
            <person name="Jeske O."/>
            <person name="Meyerdierks A."/>
            <person name="Storesund J.E."/>
            <person name="Kallscheuer N."/>
            <person name="Luecker S."/>
            <person name="Lage O.M."/>
            <person name="Pohl T."/>
            <person name="Merkel B.J."/>
            <person name="Hornburger P."/>
            <person name="Mueller R.-W."/>
            <person name="Bruemmer F."/>
            <person name="Labrenz M."/>
            <person name="Spormann A.M."/>
            <person name="Op Den Camp H."/>
            <person name="Overmann J."/>
            <person name="Amann R."/>
            <person name="Jetten M.S.M."/>
            <person name="Mascher T."/>
            <person name="Medema M.H."/>
            <person name="Devos D.P."/>
            <person name="Kaster A.-K."/>
            <person name="Ovreas L."/>
            <person name="Rohde M."/>
            <person name="Galperin M.Y."/>
            <person name="Jogler C."/>
        </authorList>
    </citation>
    <scope>NUCLEOTIDE SEQUENCE [LARGE SCALE GENOMIC DNA]</scope>
    <source>
        <strain evidence="3 4">Poly41</strain>
    </source>
</reference>
<feature type="compositionally biased region" description="Basic and acidic residues" evidence="1">
    <location>
        <begin position="32"/>
        <end position="43"/>
    </location>
</feature>
<dbReference type="Gene3D" id="3.30.70.1290">
    <property type="entry name" value="Transposase IS200-like"/>
    <property type="match status" value="1"/>
</dbReference>
<dbReference type="GO" id="GO:0004803">
    <property type="term" value="F:transposase activity"/>
    <property type="evidence" value="ECO:0007669"/>
    <property type="project" value="InterPro"/>
</dbReference>
<evidence type="ECO:0000259" key="2">
    <source>
        <dbReference type="SMART" id="SM01321"/>
    </source>
</evidence>
<protein>
    <submittedName>
        <fullName evidence="3">Transposase IS200 like protein</fullName>
    </submittedName>
</protein>
<dbReference type="InterPro" id="IPR002686">
    <property type="entry name" value="Transposase_17"/>
</dbReference>
<accession>A0A5C6E0B4</accession>
<dbReference type="GO" id="GO:0006313">
    <property type="term" value="P:DNA transposition"/>
    <property type="evidence" value="ECO:0007669"/>
    <property type="project" value="InterPro"/>
</dbReference>
<evidence type="ECO:0000256" key="1">
    <source>
        <dbReference type="SAM" id="MobiDB-lite"/>
    </source>
</evidence>
<dbReference type="EMBL" id="SJPV01000002">
    <property type="protein sequence ID" value="TWU41141.1"/>
    <property type="molecule type" value="Genomic_DNA"/>
</dbReference>
<sequence length="268" mass="31115">MLNRYPWVRDRDPRLPSSIPFGITLQPDHEVVKEGSRGFERSEHPRKRGTSPTRFRPQRGRRIPRLRSLQDRPHHVEPLSVGALIATHGYPLGSHAGSGTDSTAITYIDGFRLDPRERYRPMSTYHSLHYHLVFSTKNRKPWIKEAWIGRLHSYLGGTLQGMDVKPLDIGGVEDHVHLLMGMKPTHRISDVVRELKKSATEWVHHEIDFAPFGWQDGYAIFSLSPDACPTVSRYIRHQKEHHQKRSFREELIKMLDRAGIQYDPTYLH</sequence>
<dbReference type="AlphaFoldDB" id="A0A5C6E0B4"/>
<comment type="caution">
    <text evidence="3">The sequence shown here is derived from an EMBL/GenBank/DDBJ whole genome shotgun (WGS) entry which is preliminary data.</text>
</comment>
<dbReference type="InterPro" id="IPR036515">
    <property type="entry name" value="Transposase_17_sf"/>
</dbReference>
<evidence type="ECO:0000313" key="3">
    <source>
        <dbReference type="EMBL" id="TWU41141.1"/>
    </source>
</evidence>
<gene>
    <name evidence="3" type="ORF">Poly41_19790</name>
</gene>